<feature type="compositionally biased region" description="Polar residues" evidence="1">
    <location>
        <begin position="30"/>
        <end position="41"/>
    </location>
</feature>
<dbReference type="AlphaFoldDB" id="A0A388K9F1"/>
<feature type="region of interest" description="Disordered" evidence="1">
    <location>
        <begin position="30"/>
        <end position="60"/>
    </location>
</feature>
<feature type="compositionally biased region" description="Basic residues" evidence="1">
    <location>
        <begin position="79"/>
        <end position="88"/>
    </location>
</feature>
<dbReference type="Gramene" id="GBG66657">
    <property type="protein sequence ID" value="GBG66657"/>
    <property type="gene ID" value="CBR_g66793"/>
</dbReference>
<feature type="region of interest" description="Disordered" evidence="1">
    <location>
        <begin position="79"/>
        <end position="129"/>
    </location>
</feature>
<reference evidence="2 3" key="1">
    <citation type="journal article" date="2018" name="Cell">
        <title>The Chara Genome: Secondary Complexity and Implications for Plant Terrestrialization.</title>
        <authorList>
            <person name="Nishiyama T."/>
            <person name="Sakayama H."/>
            <person name="Vries J.D."/>
            <person name="Buschmann H."/>
            <person name="Saint-Marcoux D."/>
            <person name="Ullrich K.K."/>
            <person name="Haas F.B."/>
            <person name="Vanderstraeten L."/>
            <person name="Becker D."/>
            <person name="Lang D."/>
            <person name="Vosolsobe S."/>
            <person name="Rombauts S."/>
            <person name="Wilhelmsson P.K.I."/>
            <person name="Janitza P."/>
            <person name="Kern R."/>
            <person name="Heyl A."/>
            <person name="Rumpler F."/>
            <person name="Villalobos L.I.A.C."/>
            <person name="Clay J.M."/>
            <person name="Skokan R."/>
            <person name="Toyoda A."/>
            <person name="Suzuki Y."/>
            <person name="Kagoshima H."/>
            <person name="Schijlen E."/>
            <person name="Tajeshwar N."/>
            <person name="Catarino B."/>
            <person name="Hetherington A.J."/>
            <person name="Saltykova A."/>
            <person name="Bonnot C."/>
            <person name="Breuninger H."/>
            <person name="Symeonidi A."/>
            <person name="Radhakrishnan G.V."/>
            <person name="Van Nieuwerburgh F."/>
            <person name="Deforce D."/>
            <person name="Chang C."/>
            <person name="Karol K.G."/>
            <person name="Hedrich R."/>
            <person name="Ulvskov P."/>
            <person name="Glockner G."/>
            <person name="Delwiche C.F."/>
            <person name="Petrasek J."/>
            <person name="Van de Peer Y."/>
            <person name="Friml J."/>
            <person name="Beilby M."/>
            <person name="Dolan L."/>
            <person name="Kohara Y."/>
            <person name="Sugano S."/>
            <person name="Fujiyama A."/>
            <person name="Delaux P.-M."/>
            <person name="Quint M."/>
            <person name="TheiBen G."/>
            <person name="Hagemann M."/>
            <person name="Harholt J."/>
            <person name="Dunand C."/>
            <person name="Zachgo S."/>
            <person name="Langdale J."/>
            <person name="Maumus F."/>
            <person name="Straeten D.V.D."/>
            <person name="Gould S.B."/>
            <person name="Rensing S.A."/>
        </authorList>
    </citation>
    <scope>NUCLEOTIDE SEQUENCE [LARGE SCALE GENOMIC DNA]</scope>
    <source>
        <strain evidence="2 3">S276</strain>
    </source>
</reference>
<name>A0A388K9F1_CHABU</name>
<comment type="caution">
    <text evidence="2">The sequence shown here is derived from an EMBL/GenBank/DDBJ whole genome shotgun (WGS) entry which is preliminary data.</text>
</comment>
<evidence type="ECO:0000256" key="1">
    <source>
        <dbReference type="SAM" id="MobiDB-lite"/>
    </source>
</evidence>
<dbReference type="Proteomes" id="UP000265515">
    <property type="component" value="Unassembled WGS sequence"/>
</dbReference>
<sequence>MEGESSENKLGKLEESAAIQCLLNIRETASMTELQSSSSDTKTGKEDEAPSPKSDSFTSPYAGEIFGGSVGIKHHLVKALKGERKKKGVPSTSSGRSSPRSEGKRSSFFKKQTDAPDSPNSQKYSVKEGMRRSRALAMKRFAKPTSPVSTVRFETGMELCGLAKEKVDALRKEHGFNEVVAQLTPEWKKFVQRYLGVIPMLMVGD</sequence>
<dbReference type="EMBL" id="BFEA01000077">
    <property type="protein sequence ID" value="GBG66657.1"/>
    <property type="molecule type" value="Genomic_DNA"/>
</dbReference>
<evidence type="ECO:0000313" key="3">
    <source>
        <dbReference type="Proteomes" id="UP000265515"/>
    </source>
</evidence>
<protein>
    <submittedName>
        <fullName evidence="2">Uncharacterized protein</fullName>
    </submittedName>
</protein>
<evidence type="ECO:0000313" key="2">
    <source>
        <dbReference type="EMBL" id="GBG66657.1"/>
    </source>
</evidence>
<accession>A0A388K9F1</accession>
<keyword evidence="3" id="KW-1185">Reference proteome</keyword>
<gene>
    <name evidence="2" type="ORF">CBR_g66793</name>
</gene>
<proteinExistence type="predicted"/>
<organism evidence="2 3">
    <name type="scientific">Chara braunii</name>
    <name type="common">Braun's stonewort</name>
    <dbReference type="NCBI Taxonomy" id="69332"/>
    <lineage>
        <taxon>Eukaryota</taxon>
        <taxon>Viridiplantae</taxon>
        <taxon>Streptophyta</taxon>
        <taxon>Charophyceae</taxon>
        <taxon>Charales</taxon>
        <taxon>Characeae</taxon>
        <taxon>Chara</taxon>
    </lineage>
</organism>